<evidence type="ECO:0000313" key="3">
    <source>
        <dbReference type="Proteomes" id="UP000032702"/>
    </source>
</evidence>
<protein>
    <submittedName>
        <fullName evidence="2">Uncharacterized protein</fullName>
    </submittedName>
</protein>
<dbReference type="EMBL" id="AAMD01000359">
    <property type="protein sequence ID" value="EAU61693.1"/>
    <property type="molecule type" value="Genomic_DNA"/>
</dbReference>
<reference evidence="2 3" key="1">
    <citation type="submission" date="2006-04" db="EMBL/GenBank/DDBJ databases">
        <authorList>
            <person name="Nierman W.C."/>
        </authorList>
    </citation>
    <scope>NUCLEOTIDE SEQUENCE [LARGE SCALE GENOMIC DNA]</scope>
    <source>
        <strain evidence="2 3">DW4/3-1</strain>
    </source>
</reference>
<evidence type="ECO:0000256" key="1">
    <source>
        <dbReference type="SAM" id="MobiDB-lite"/>
    </source>
</evidence>
<comment type="caution">
    <text evidence="2">The sequence shown here is derived from an EMBL/GenBank/DDBJ whole genome shotgun (WGS) entry which is preliminary data.</text>
</comment>
<dbReference type="AlphaFoldDB" id="Q08MI5"/>
<organism evidence="2 3">
    <name type="scientific">Stigmatella aurantiaca (strain DW4/3-1)</name>
    <dbReference type="NCBI Taxonomy" id="378806"/>
    <lineage>
        <taxon>Bacteria</taxon>
        <taxon>Pseudomonadati</taxon>
        <taxon>Myxococcota</taxon>
        <taxon>Myxococcia</taxon>
        <taxon>Myxococcales</taxon>
        <taxon>Cystobacterineae</taxon>
        <taxon>Archangiaceae</taxon>
        <taxon>Stigmatella</taxon>
    </lineage>
</organism>
<feature type="compositionally biased region" description="Low complexity" evidence="1">
    <location>
        <begin position="29"/>
        <end position="40"/>
    </location>
</feature>
<name>Q08MI5_STIAD</name>
<feature type="non-terminal residue" evidence="2">
    <location>
        <position position="70"/>
    </location>
</feature>
<evidence type="ECO:0000313" key="2">
    <source>
        <dbReference type="EMBL" id="EAU61693.1"/>
    </source>
</evidence>
<dbReference type="Proteomes" id="UP000032702">
    <property type="component" value="Unassembled WGS sequence"/>
</dbReference>
<proteinExistence type="predicted"/>
<accession>Q08MI5</accession>
<gene>
    <name evidence="2" type="ORF">STIAU_3633</name>
</gene>
<sequence>MSAGWKLSVVGRFAAEQGPLPSAGRAPNSSVSSTTFTSSYSTPQFCRSTPSAAQPFVGVTSWALSTAHAD</sequence>
<feature type="region of interest" description="Disordered" evidence="1">
    <location>
        <begin position="17"/>
        <end position="40"/>
    </location>
</feature>